<dbReference type="AlphaFoldDB" id="B0TT19"/>
<dbReference type="PANTHER" id="PTHR43639:SF1">
    <property type="entry name" value="SHORT-CHAIN DEHYDROGENASE_REDUCTASE FAMILY PROTEIN"/>
    <property type="match status" value="1"/>
</dbReference>
<organism evidence="3 4">
    <name type="scientific">Shewanella halifaxensis (strain HAW-EB4)</name>
    <dbReference type="NCBI Taxonomy" id="458817"/>
    <lineage>
        <taxon>Bacteria</taxon>
        <taxon>Pseudomonadati</taxon>
        <taxon>Pseudomonadota</taxon>
        <taxon>Gammaproteobacteria</taxon>
        <taxon>Alteromonadales</taxon>
        <taxon>Shewanellaceae</taxon>
        <taxon>Shewanella</taxon>
    </lineage>
</organism>
<dbReference type="InterPro" id="IPR002347">
    <property type="entry name" value="SDR_fam"/>
</dbReference>
<dbReference type="eggNOG" id="COG1028">
    <property type="taxonomic scope" value="Bacteria"/>
</dbReference>
<dbReference type="SUPFAM" id="SSF51735">
    <property type="entry name" value="NAD(P)-binding Rossmann-fold domains"/>
    <property type="match status" value="1"/>
</dbReference>
<keyword evidence="4" id="KW-1185">Reference proteome</keyword>
<evidence type="ECO:0000313" key="3">
    <source>
        <dbReference type="EMBL" id="ABZ76580.1"/>
    </source>
</evidence>
<dbReference type="PRINTS" id="PR00081">
    <property type="entry name" value="GDHRDH"/>
</dbReference>
<gene>
    <name evidence="3" type="ordered locus">Shal_2019</name>
</gene>
<proteinExistence type="inferred from homology"/>
<dbReference type="InterPro" id="IPR036291">
    <property type="entry name" value="NAD(P)-bd_dom_sf"/>
</dbReference>
<dbReference type="EMBL" id="CP000931">
    <property type="protein sequence ID" value="ABZ76580.1"/>
    <property type="molecule type" value="Genomic_DNA"/>
</dbReference>
<keyword evidence="2" id="KW-0560">Oxidoreductase</keyword>
<comment type="similarity">
    <text evidence="1">Belongs to the short-chain dehydrogenases/reductases (SDR) family.</text>
</comment>
<sequence>MNGLNMTTWALVTGAAKRIGLAIATQLHDDGYNIVIHYGQSVNEAQALCDKLNTKRAGSAIMTQANLAQADAVNQLVSQIKSSQLSLSVLINNAASFTPTPTAEATFAQAQQLLATNLITPYLLSEALSPLLARHNGCIINLLDIHGRRPLKDHGLYSISKAALEMATLSLAQELAPDVRVNGVSPGAILWPEQSDKQSQQAVLSAIPLAKLGHPEDIAKLVSHLVSSSYISGQVIAVDGGRSAVGFMGA</sequence>
<dbReference type="Pfam" id="PF13561">
    <property type="entry name" value="adh_short_C2"/>
    <property type="match status" value="1"/>
</dbReference>
<protein>
    <submittedName>
        <fullName evidence="3">Short-chain dehydrogenase/reductase SDR</fullName>
    </submittedName>
</protein>
<dbReference type="KEGG" id="shl:Shal_2019"/>
<name>B0TT19_SHEHH</name>
<dbReference type="Proteomes" id="UP000001317">
    <property type="component" value="Chromosome"/>
</dbReference>
<dbReference type="Gene3D" id="3.40.50.720">
    <property type="entry name" value="NAD(P)-binding Rossmann-like Domain"/>
    <property type="match status" value="1"/>
</dbReference>
<dbReference type="PANTHER" id="PTHR43639">
    <property type="entry name" value="OXIDOREDUCTASE, SHORT-CHAIN DEHYDROGENASE/REDUCTASE FAMILY (AFU_ORTHOLOGUE AFUA_5G02870)"/>
    <property type="match status" value="1"/>
</dbReference>
<dbReference type="NCBIfam" id="NF006598">
    <property type="entry name" value="PRK09135.1"/>
    <property type="match status" value="1"/>
</dbReference>
<dbReference type="STRING" id="458817.Shal_2019"/>
<evidence type="ECO:0000256" key="2">
    <source>
        <dbReference type="ARBA" id="ARBA00023002"/>
    </source>
</evidence>
<dbReference type="PRINTS" id="PR00080">
    <property type="entry name" value="SDRFAMILY"/>
</dbReference>
<dbReference type="HOGENOM" id="CLU_010194_1_3_6"/>
<reference evidence="3" key="1">
    <citation type="submission" date="2008-01" db="EMBL/GenBank/DDBJ databases">
        <title>Complete sequence of Shewanella halifaxensis HAW-EB4.</title>
        <authorList>
            <consortium name="US DOE Joint Genome Institute"/>
            <person name="Copeland A."/>
            <person name="Lucas S."/>
            <person name="Lapidus A."/>
            <person name="Glavina del Rio T."/>
            <person name="Dalin E."/>
            <person name="Tice H."/>
            <person name="Bruce D."/>
            <person name="Goodwin L."/>
            <person name="Pitluck S."/>
            <person name="Sims D."/>
            <person name="Brettin T."/>
            <person name="Detter J.C."/>
            <person name="Han C."/>
            <person name="Kuske C.R."/>
            <person name="Schmutz J."/>
            <person name="Larimer F."/>
            <person name="Land M."/>
            <person name="Hauser L."/>
            <person name="Kyrpides N."/>
            <person name="Kim E."/>
            <person name="Zhao J.-S."/>
            <person name="Richardson P."/>
        </authorList>
    </citation>
    <scope>NUCLEOTIDE SEQUENCE [LARGE SCALE GENOMIC DNA]</scope>
    <source>
        <strain evidence="3">HAW-EB4</strain>
    </source>
</reference>
<accession>B0TT19</accession>
<dbReference type="GO" id="GO:0016491">
    <property type="term" value="F:oxidoreductase activity"/>
    <property type="evidence" value="ECO:0007669"/>
    <property type="project" value="UniProtKB-KW"/>
</dbReference>
<evidence type="ECO:0000313" key="4">
    <source>
        <dbReference type="Proteomes" id="UP000001317"/>
    </source>
</evidence>
<evidence type="ECO:0000256" key="1">
    <source>
        <dbReference type="ARBA" id="ARBA00006484"/>
    </source>
</evidence>